<organism evidence="2">
    <name type="scientific">viral metagenome</name>
    <dbReference type="NCBI Taxonomy" id="1070528"/>
    <lineage>
        <taxon>unclassified sequences</taxon>
        <taxon>metagenomes</taxon>
        <taxon>organismal metagenomes</taxon>
    </lineage>
</organism>
<dbReference type="GO" id="GO:0005615">
    <property type="term" value="C:extracellular space"/>
    <property type="evidence" value="ECO:0007669"/>
    <property type="project" value="InterPro"/>
</dbReference>
<dbReference type="EMBL" id="MT144893">
    <property type="protein sequence ID" value="QJI01033.1"/>
    <property type="molecule type" value="Genomic_DNA"/>
</dbReference>
<sequence>MPHKKKSFPLSVYPETAAEIKRLCKARDERPATFLDRAIAREIKRMGKGESKT</sequence>
<evidence type="ECO:0000313" key="2">
    <source>
        <dbReference type="EMBL" id="QJI01033.1"/>
    </source>
</evidence>
<reference evidence="2" key="1">
    <citation type="submission" date="2020-03" db="EMBL/GenBank/DDBJ databases">
        <title>The deep terrestrial virosphere.</title>
        <authorList>
            <person name="Holmfeldt K."/>
            <person name="Nilsson E."/>
            <person name="Simone D."/>
            <person name="Lopez-Fernandez M."/>
            <person name="Wu X."/>
            <person name="de Brujin I."/>
            <person name="Lundin D."/>
            <person name="Andersson A."/>
            <person name="Bertilsson S."/>
            <person name="Dopson M."/>
        </authorList>
    </citation>
    <scope>NUCLEOTIDE SEQUENCE</scope>
    <source>
        <strain evidence="2">TM448B02240</strain>
    </source>
</reference>
<feature type="domain" description="Albumin" evidence="1">
    <location>
        <begin position="1"/>
        <end position="53"/>
    </location>
</feature>
<dbReference type="InterPro" id="IPR014760">
    <property type="entry name" value="Serum_albumin_N"/>
</dbReference>
<dbReference type="PROSITE" id="PS51438">
    <property type="entry name" value="ALBUMIN_2"/>
    <property type="match status" value="1"/>
</dbReference>
<gene>
    <name evidence="2" type="ORF">TM448B02240_0011</name>
</gene>
<evidence type="ECO:0000259" key="1">
    <source>
        <dbReference type="PROSITE" id="PS51438"/>
    </source>
</evidence>
<accession>A0A6M3XTC6</accession>
<proteinExistence type="predicted"/>
<protein>
    <recommendedName>
        <fullName evidence="1">Albumin domain-containing protein</fullName>
    </recommendedName>
</protein>
<dbReference type="AlphaFoldDB" id="A0A6M3XTC6"/>
<name>A0A6M3XTC6_9ZZZZ</name>